<evidence type="ECO:0000256" key="2">
    <source>
        <dbReference type="ARBA" id="ARBA00009895"/>
    </source>
</evidence>
<dbReference type="SUPFAM" id="SSF88802">
    <property type="entry name" value="Pre-PUA domain"/>
    <property type="match status" value="1"/>
</dbReference>
<dbReference type="Pfam" id="PF17833">
    <property type="entry name" value="pre-PUA_NIP7"/>
    <property type="match status" value="1"/>
</dbReference>
<name>A0A9W9JVW9_9EURO</name>
<dbReference type="PIRSF" id="PIRSF017190">
    <property type="entry name" value="Rbsml_synth_fac_NIP7"/>
    <property type="match status" value="1"/>
</dbReference>
<dbReference type="GO" id="GO:0005730">
    <property type="term" value="C:nucleolus"/>
    <property type="evidence" value="ECO:0007669"/>
    <property type="project" value="UniProtKB-SubCell"/>
</dbReference>
<comment type="caution">
    <text evidence="8">The sequence shown here is derived from an EMBL/GenBank/DDBJ whole genome shotgun (WGS) entry which is preliminary data.</text>
</comment>
<keyword evidence="3 6" id="KW-0690">Ribosome biogenesis</keyword>
<reference evidence="8" key="2">
    <citation type="journal article" date="2023" name="IMA Fungus">
        <title>Comparative genomic study of the Penicillium genus elucidates a diverse pangenome and 15 lateral gene transfer events.</title>
        <authorList>
            <person name="Petersen C."/>
            <person name="Sorensen T."/>
            <person name="Nielsen M.R."/>
            <person name="Sondergaard T.E."/>
            <person name="Sorensen J.L."/>
            <person name="Fitzpatrick D.A."/>
            <person name="Frisvad J.C."/>
            <person name="Nielsen K.L."/>
        </authorList>
    </citation>
    <scope>NUCLEOTIDE SEQUENCE</scope>
    <source>
        <strain evidence="8">IBT 30069</strain>
    </source>
</reference>
<evidence type="ECO:0000256" key="4">
    <source>
        <dbReference type="ARBA" id="ARBA00022884"/>
    </source>
</evidence>
<comment type="function">
    <text evidence="6">Required for proper 27S pre-rRNA processing and 60S ribosome subunit assembly.</text>
</comment>
<dbReference type="InterPro" id="IPR036974">
    <property type="entry name" value="PUA_sf"/>
</dbReference>
<dbReference type="SMART" id="SM00359">
    <property type="entry name" value="PUA"/>
    <property type="match status" value="1"/>
</dbReference>
<dbReference type="InterPro" id="IPR016686">
    <property type="entry name" value="Ribosomal_synth_fac_NIP7"/>
</dbReference>
<evidence type="ECO:0000256" key="1">
    <source>
        <dbReference type="ARBA" id="ARBA00004604"/>
    </source>
</evidence>
<comment type="subcellular location">
    <subcellularLocation>
        <location evidence="1">Nucleus</location>
        <location evidence="1">Nucleolus</location>
    </subcellularLocation>
</comment>
<dbReference type="InterPro" id="IPR002478">
    <property type="entry name" value="PUA"/>
</dbReference>
<dbReference type="InterPro" id="IPR015947">
    <property type="entry name" value="PUA-like_sf"/>
</dbReference>
<comment type="similarity">
    <text evidence="2 6">Belongs to the NIP7 family.</text>
</comment>
<dbReference type="EMBL" id="JAPQKH010000008">
    <property type="protein sequence ID" value="KAJ5083518.1"/>
    <property type="molecule type" value="Genomic_DNA"/>
</dbReference>
<evidence type="ECO:0000259" key="7">
    <source>
        <dbReference type="SMART" id="SM00359"/>
    </source>
</evidence>
<evidence type="ECO:0000313" key="8">
    <source>
        <dbReference type="EMBL" id="KAJ5083518.1"/>
    </source>
</evidence>
<evidence type="ECO:0000256" key="5">
    <source>
        <dbReference type="ARBA" id="ARBA00023242"/>
    </source>
</evidence>
<evidence type="ECO:0000313" key="9">
    <source>
        <dbReference type="Proteomes" id="UP001149165"/>
    </source>
</evidence>
<feature type="domain" description="PUA" evidence="7">
    <location>
        <begin position="103"/>
        <end position="178"/>
    </location>
</feature>
<dbReference type="PROSITE" id="PS50890">
    <property type="entry name" value="PUA"/>
    <property type="match status" value="1"/>
</dbReference>
<reference evidence="8" key="1">
    <citation type="submission" date="2022-11" db="EMBL/GenBank/DDBJ databases">
        <authorList>
            <person name="Petersen C."/>
        </authorList>
    </citation>
    <scope>NUCLEOTIDE SEQUENCE</scope>
    <source>
        <strain evidence="8">IBT 30069</strain>
    </source>
</reference>
<protein>
    <recommendedName>
        <fullName evidence="6">60S ribosome subunit biogenesis protein NIP7</fullName>
    </recommendedName>
</protein>
<dbReference type="Proteomes" id="UP001149165">
    <property type="component" value="Unassembled WGS sequence"/>
</dbReference>
<dbReference type="Pfam" id="PF03657">
    <property type="entry name" value="UPF0113"/>
    <property type="match status" value="1"/>
</dbReference>
<keyword evidence="9" id="KW-1185">Reference proteome</keyword>
<organism evidence="8 9">
    <name type="scientific">Penicillium angulare</name>
    <dbReference type="NCBI Taxonomy" id="116970"/>
    <lineage>
        <taxon>Eukaryota</taxon>
        <taxon>Fungi</taxon>
        <taxon>Dikarya</taxon>
        <taxon>Ascomycota</taxon>
        <taxon>Pezizomycotina</taxon>
        <taxon>Eurotiomycetes</taxon>
        <taxon>Eurotiomycetidae</taxon>
        <taxon>Eurotiales</taxon>
        <taxon>Aspergillaceae</taxon>
        <taxon>Penicillium</taxon>
    </lineage>
</organism>
<evidence type="ECO:0000256" key="6">
    <source>
        <dbReference type="PIRNR" id="PIRNR017190"/>
    </source>
</evidence>
<dbReference type="AlphaFoldDB" id="A0A9W9JVW9"/>
<dbReference type="Gene3D" id="2.30.130.10">
    <property type="entry name" value="PUA domain"/>
    <property type="match status" value="1"/>
</dbReference>
<accession>A0A9W9JVW9</accession>
<dbReference type="Gene3D" id="3.10.450.220">
    <property type="match status" value="1"/>
</dbReference>
<dbReference type="GO" id="GO:0003723">
    <property type="term" value="F:RNA binding"/>
    <property type="evidence" value="ECO:0007669"/>
    <property type="project" value="UniProtKB-KW"/>
</dbReference>
<dbReference type="GO" id="GO:0042255">
    <property type="term" value="P:ribosome assembly"/>
    <property type="evidence" value="ECO:0007669"/>
    <property type="project" value="InterPro"/>
</dbReference>
<keyword evidence="4 6" id="KW-0694">RNA-binding</keyword>
<dbReference type="InterPro" id="IPR055359">
    <property type="entry name" value="Nip7_N_euk"/>
</dbReference>
<dbReference type="CDD" id="cd21146">
    <property type="entry name" value="Nip7_N_euk"/>
    <property type="match status" value="1"/>
</dbReference>
<gene>
    <name evidence="8" type="ORF">N7456_012945</name>
</gene>
<proteinExistence type="inferred from homology"/>
<dbReference type="SUPFAM" id="SSF88697">
    <property type="entry name" value="PUA domain-like"/>
    <property type="match status" value="1"/>
</dbReference>
<dbReference type="InterPro" id="IPR005155">
    <property type="entry name" value="UPF0113_PUA"/>
</dbReference>
<dbReference type="OrthoDB" id="27490at2759"/>
<sequence>MRSLTEPETETMFRKLATYTSNNLSELIKGTSEDGATDENSRMVFRIQGNRVFYMPLRLANLATSIPRDKLLSCGRMMGKFTKTGKFRLALTALDTISPFARNRVWLKSNGEMPFLYGSNVVKAHVGKISEDCPEHSGCIVYSMDDTPLGFGVTARSTGEMRKLEPTAIVLFRQADVNTCERHVVLAQIIYFLHCVKDC</sequence>
<dbReference type="FunFam" id="2.30.130.10:FF:000002">
    <property type="entry name" value="60S ribosome subunit biogenesis protein NIP7 homolog"/>
    <property type="match status" value="1"/>
</dbReference>
<dbReference type="CDD" id="cd21151">
    <property type="entry name" value="PUA_Nip7-like"/>
    <property type="match status" value="1"/>
</dbReference>
<comment type="subunit">
    <text evidence="6">Interacts with pre-ribosome complex.</text>
</comment>
<evidence type="ECO:0000256" key="3">
    <source>
        <dbReference type="ARBA" id="ARBA00022517"/>
    </source>
</evidence>
<keyword evidence="5 6" id="KW-0539">Nucleus</keyword>
<dbReference type="InterPro" id="IPR040598">
    <property type="entry name" value="NIP7_N"/>
</dbReference>